<dbReference type="EMBL" id="BSUZ01000001">
    <property type="protein sequence ID" value="GMA86862.1"/>
    <property type="molecule type" value="Genomic_DNA"/>
</dbReference>
<dbReference type="Gene3D" id="3.40.50.720">
    <property type="entry name" value="NAD(P)-binding Rossmann-like Domain"/>
    <property type="match status" value="1"/>
</dbReference>
<name>A0ABQ6JF77_9ACTN</name>
<reference evidence="2" key="1">
    <citation type="journal article" date="2019" name="Int. J. Syst. Evol. Microbiol.">
        <title>The Global Catalogue of Microorganisms (GCM) 10K type strain sequencing project: providing services to taxonomists for standard genome sequencing and annotation.</title>
        <authorList>
            <consortium name="The Broad Institute Genomics Platform"/>
            <consortium name="The Broad Institute Genome Sequencing Center for Infectious Disease"/>
            <person name="Wu L."/>
            <person name="Ma J."/>
        </authorList>
    </citation>
    <scope>NUCLEOTIDE SEQUENCE [LARGE SCALE GENOMIC DNA]</scope>
    <source>
        <strain evidence="2">NBRC 108730</strain>
    </source>
</reference>
<evidence type="ECO:0008006" key="3">
    <source>
        <dbReference type="Google" id="ProtNLM"/>
    </source>
</evidence>
<comment type="caution">
    <text evidence="1">The sequence shown here is derived from an EMBL/GenBank/DDBJ whole genome shotgun (WGS) entry which is preliminary data.</text>
</comment>
<organism evidence="1 2">
    <name type="scientific">Angustibacter aerolatus</name>
    <dbReference type="NCBI Taxonomy" id="1162965"/>
    <lineage>
        <taxon>Bacteria</taxon>
        <taxon>Bacillati</taxon>
        <taxon>Actinomycetota</taxon>
        <taxon>Actinomycetes</taxon>
        <taxon>Kineosporiales</taxon>
        <taxon>Kineosporiaceae</taxon>
    </lineage>
</organism>
<protein>
    <recommendedName>
        <fullName evidence="3">Alcohol dehydrogenase-like C-terminal domain-containing protein</fullName>
    </recommendedName>
</protein>
<proteinExistence type="predicted"/>
<evidence type="ECO:0000313" key="2">
    <source>
        <dbReference type="Proteomes" id="UP001157017"/>
    </source>
</evidence>
<sequence length="81" mass="8627">MAAPSARVPLSPYDLFDREIRLVGSKSFAYSFERALGLLAAGAVDTATLVSHRLPLPAYPEALTVLRSGDCRKVQVVPGLG</sequence>
<accession>A0ABQ6JF77</accession>
<dbReference type="Proteomes" id="UP001157017">
    <property type="component" value="Unassembled WGS sequence"/>
</dbReference>
<keyword evidence="2" id="KW-1185">Reference proteome</keyword>
<dbReference type="Gene3D" id="3.90.180.10">
    <property type="entry name" value="Medium-chain alcohol dehydrogenases, catalytic domain"/>
    <property type="match status" value="1"/>
</dbReference>
<evidence type="ECO:0000313" key="1">
    <source>
        <dbReference type="EMBL" id="GMA86862.1"/>
    </source>
</evidence>
<gene>
    <name evidence="1" type="ORF">GCM10025868_21120</name>
</gene>